<dbReference type="PANTHER" id="PTHR42732">
    <property type="entry name" value="BETA-GALACTOSIDASE"/>
    <property type="match status" value="1"/>
</dbReference>
<dbReference type="eggNOG" id="COG3250">
    <property type="taxonomic scope" value="Bacteria"/>
</dbReference>
<evidence type="ECO:0000313" key="5">
    <source>
        <dbReference type="EMBL" id="EHO43343.1"/>
    </source>
</evidence>
<gene>
    <name evidence="4" type="ORF">Cabys_2706</name>
    <name evidence="5" type="ORF">Calab_3746</name>
</gene>
<feature type="chain" id="PRO_5010497821" evidence="2">
    <location>
        <begin position="21"/>
        <end position="838"/>
    </location>
</feature>
<reference evidence="4 7" key="2">
    <citation type="submission" date="2016-11" db="EMBL/GenBank/DDBJ databases">
        <title>Genomic analysis of Caldithrix abyssi and proposal of a novel bacterial phylum Caldithrichaeota.</title>
        <authorList>
            <person name="Kublanov I."/>
            <person name="Sigalova O."/>
            <person name="Gavrilov S."/>
            <person name="Lebedinsky A."/>
            <person name="Ivanova N."/>
            <person name="Daum C."/>
            <person name="Reddy T."/>
            <person name="Klenk H.P."/>
            <person name="Goker M."/>
            <person name="Reva O."/>
            <person name="Miroshnichenko M."/>
            <person name="Kyprides N."/>
            <person name="Woyke T."/>
            <person name="Gelfand M."/>
        </authorList>
    </citation>
    <scope>NUCLEOTIDE SEQUENCE [LARGE SCALE GENOMIC DNA]</scope>
    <source>
        <strain evidence="4 7">LF13</strain>
    </source>
</reference>
<evidence type="ECO:0000313" key="4">
    <source>
        <dbReference type="EMBL" id="APF19454.1"/>
    </source>
</evidence>
<feature type="transmembrane region" description="Helical" evidence="1">
    <location>
        <begin position="735"/>
        <end position="762"/>
    </location>
</feature>
<dbReference type="InterPro" id="IPR006103">
    <property type="entry name" value="Glyco_hydro_2_cat"/>
</dbReference>
<evidence type="ECO:0000313" key="6">
    <source>
        <dbReference type="Proteomes" id="UP000004671"/>
    </source>
</evidence>
<reference evidence="5 6" key="1">
    <citation type="submission" date="2011-09" db="EMBL/GenBank/DDBJ databases">
        <title>The permanent draft genome of Caldithrix abyssi DSM 13497.</title>
        <authorList>
            <consortium name="US DOE Joint Genome Institute (JGI-PGF)"/>
            <person name="Lucas S."/>
            <person name="Han J."/>
            <person name="Lapidus A."/>
            <person name="Bruce D."/>
            <person name="Goodwin L."/>
            <person name="Pitluck S."/>
            <person name="Peters L."/>
            <person name="Kyrpides N."/>
            <person name="Mavromatis K."/>
            <person name="Ivanova N."/>
            <person name="Mikhailova N."/>
            <person name="Chertkov O."/>
            <person name="Detter J.C."/>
            <person name="Tapia R."/>
            <person name="Han C."/>
            <person name="Land M."/>
            <person name="Hauser L."/>
            <person name="Markowitz V."/>
            <person name="Cheng J.-F."/>
            <person name="Hugenholtz P."/>
            <person name="Woyke T."/>
            <person name="Wu D."/>
            <person name="Spring S."/>
            <person name="Brambilla E."/>
            <person name="Klenk H.-P."/>
            <person name="Eisen J.A."/>
        </authorList>
    </citation>
    <scope>NUCLEOTIDE SEQUENCE [LARGE SCALE GENOMIC DNA]</scope>
    <source>
        <strain evidence="5 6">DSM 13497</strain>
    </source>
</reference>
<dbReference type="SUPFAM" id="SSF51445">
    <property type="entry name" value="(Trans)glycosidases"/>
    <property type="match status" value="1"/>
</dbReference>
<dbReference type="GO" id="GO:0005975">
    <property type="term" value="P:carbohydrate metabolic process"/>
    <property type="evidence" value="ECO:0007669"/>
    <property type="project" value="InterPro"/>
</dbReference>
<name>H1XPH2_CALAY</name>
<dbReference type="PaxDb" id="880073-Calab_3746"/>
<dbReference type="SUPFAM" id="SSF49785">
    <property type="entry name" value="Galactose-binding domain-like"/>
    <property type="match status" value="1"/>
</dbReference>
<keyword evidence="1" id="KW-0472">Membrane</keyword>
<dbReference type="Pfam" id="PF02836">
    <property type="entry name" value="Glyco_hydro_2_C"/>
    <property type="match status" value="1"/>
</dbReference>
<dbReference type="Proteomes" id="UP000004671">
    <property type="component" value="Chromosome"/>
</dbReference>
<feature type="transmembrane region" description="Helical" evidence="1">
    <location>
        <begin position="594"/>
        <end position="613"/>
    </location>
</feature>
<feature type="transmembrane region" description="Helical" evidence="1">
    <location>
        <begin position="698"/>
        <end position="723"/>
    </location>
</feature>
<dbReference type="GO" id="GO:0004553">
    <property type="term" value="F:hydrolase activity, hydrolyzing O-glycosyl compounds"/>
    <property type="evidence" value="ECO:0007669"/>
    <property type="project" value="InterPro"/>
</dbReference>
<feature type="transmembrane region" description="Helical" evidence="1">
    <location>
        <begin position="799"/>
        <end position="818"/>
    </location>
</feature>
<dbReference type="InterPro" id="IPR051913">
    <property type="entry name" value="GH2_Domain-Containing"/>
</dbReference>
<dbReference type="InterPro" id="IPR017853">
    <property type="entry name" value="GH"/>
</dbReference>
<dbReference type="Proteomes" id="UP000183868">
    <property type="component" value="Chromosome"/>
</dbReference>
<evidence type="ECO:0000256" key="2">
    <source>
        <dbReference type="SAM" id="SignalP"/>
    </source>
</evidence>
<dbReference type="EMBL" id="CP018099">
    <property type="protein sequence ID" value="APF19454.1"/>
    <property type="molecule type" value="Genomic_DNA"/>
</dbReference>
<proteinExistence type="predicted"/>
<dbReference type="InParanoid" id="H1XPH2"/>
<protein>
    <submittedName>
        <fullName evidence="5">Glycoside hydrolase family 2 sugar binding</fullName>
    </submittedName>
    <submittedName>
        <fullName evidence="4">Glycosyl hydrolases family 2, TIM barrel domain</fullName>
    </submittedName>
</protein>
<dbReference type="OrthoDB" id="9801077at2"/>
<dbReference type="PANTHER" id="PTHR42732:SF1">
    <property type="entry name" value="BETA-MANNOSIDASE"/>
    <property type="match status" value="1"/>
</dbReference>
<keyword evidence="2" id="KW-0732">Signal</keyword>
<evidence type="ECO:0000256" key="1">
    <source>
        <dbReference type="SAM" id="Phobius"/>
    </source>
</evidence>
<dbReference type="Gene3D" id="3.20.20.80">
    <property type="entry name" value="Glycosidases"/>
    <property type="match status" value="1"/>
</dbReference>
<dbReference type="AlphaFoldDB" id="H1XPH2"/>
<keyword evidence="6" id="KW-1185">Reference proteome</keyword>
<feature type="domain" description="Glycoside hydrolase family 2 catalytic" evidence="3">
    <location>
        <begin position="296"/>
        <end position="371"/>
    </location>
</feature>
<evidence type="ECO:0000259" key="3">
    <source>
        <dbReference type="Pfam" id="PF02836"/>
    </source>
</evidence>
<dbReference type="HOGENOM" id="CLU_339117_0_0_0"/>
<keyword evidence="1" id="KW-0812">Transmembrane</keyword>
<accession>H1XPH2</accession>
<evidence type="ECO:0000313" key="7">
    <source>
        <dbReference type="Proteomes" id="UP000183868"/>
    </source>
</evidence>
<sequence precursor="true">MKIKHFLLICLLTTALNAQGFLQYDWPEGDKTFNVSASNWQMYEIKEWTLSGRGSETEEVQIPLLVKNRDQLTFSRRVKLPKNWRSEQTLYLITQGVNGSSYFYVNGHILGISPNSRNPFRLQIPADYVKEDSVLNIEIRIKLPQSTDRGFPTIVHTFSEERYIGLASPLYLIVADPPAVNNVQFNLQHSEAGFTLNYRYDIVAPQNMKAFKIVEIIQRTSDQKILLRKQRYSRQLNGKKITLEGQFALDPSNVWSPENPQMLRFTLQAEVTFENGVKKFTRVQTFGARKIEHVRQKFYLNGQLVQIRGITMHLSPEIFAGKSYYAQLRRLLNFARGQGFNALRLAHFLPDEPLLRLADSLGLMVFAEFPLWRFPSEFFNENFLLEAAKNVGHQIRHFYAGHPSLTAIGLGQEIPLHVPVAQKFMFILNGKLKAGPGVLTYISPIPGFPLPPERVADFYIYDRYRPVLFLNANQHLQAFSLMGKIGFLTADLLQMENSEITHQINRGLLIRNELYKSINDIQPNGGFVECLFDWRTEYPNDLGAADSAGNVTPHGFLDLNGDPKPWTKLLGNPWLQNETAINDRYFTQQPKTNFFSILVTFSAILFFAIYRRVPRLRENFRRSLRHSYGFFVDLRERRIIPFFNSITVSTFIALIAAVFLASQIYFFHKSLWLQEILSVILIPLGLFKRYLEWSRDKLLITALLFLFFVLIPVIGAFVLKILAWINRSKIRYRQGFAIIAWAGAPFVWFFPFSLISYHWLLYQQPLQWLWIIFGIFAFWTQIRLINGIHILFIAKTSRVFSILLLCYFIPILIFWALFNPPGYWVDYLQLLMKAQSLF</sequence>
<feature type="transmembrane region" description="Helical" evidence="1">
    <location>
        <begin position="768"/>
        <end position="792"/>
    </location>
</feature>
<feature type="transmembrane region" description="Helical" evidence="1">
    <location>
        <begin position="642"/>
        <end position="667"/>
    </location>
</feature>
<keyword evidence="1" id="KW-1133">Transmembrane helix</keyword>
<dbReference type="RefSeq" id="WP_006930942.1">
    <property type="nucleotide sequence ID" value="NZ_CM001402.1"/>
</dbReference>
<keyword evidence="5" id="KW-0378">Hydrolase</keyword>
<dbReference type="InterPro" id="IPR008979">
    <property type="entry name" value="Galactose-bd-like_sf"/>
</dbReference>
<dbReference type="EMBL" id="CM001402">
    <property type="protein sequence ID" value="EHO43343.1"/>
    <property type="molecule type" value="Genomic_DNA"/>
</dbReference>
<dbReference type="STRING" id="880073.Cabys_2706"/>
<feature type="signal peptide" evidence="2">
    <location>
        <begin position="1"/>
        <end position="20"/>
    </location>
</feature>
<dbReference type="Gene3D" id="2.60.120.260">
    <property type="entry name" value="Galactose-binding domain-like"/>
    <property type="match status" value="1"/>
</dbReference>
<dbReference type="KEGG" id="caby:Cabys_2706"/>
<organism evidence="5 6">
    <name type="scientific">Caldithrix abyssi DSM 13497</name>
    <dbReference type="NCBI Taxonomy" id="880073"/>
    <lineage>
        <taxon>Bacteria</taxon>
        <taxon>Pseudomonadati</taxon>
        <taxon>Calditrichota</taxon>
        <taxon>Calditrichia</taxon>
        <taxon>Calditrichales</taxon>
        <taxon>Calditrichaceae</taxon>
        <taxon>Caldithrix</taxon>
    </lineage>
</organism>